<evidence type="ECO:0000313" key="2">
    <source>
        <dbReference type="EMBL" id="OQP60637.1"/>
    </source>
</evidence>
<name>A0A1V9FQS5_9BACT</name>
<evidence type="ECO:0000313" key="3">
    <source>
        <dbReference type="Proteomes" id="UP000192796"/>
    </source>
</evidence>
<proteinExistence type="predicted"/>
<dbReference type="STRING" id="1703345.A3860_33020"/>
<dbReference type="RefSeq" id="WP_081152851.1">
    <property type="nucleotide sequence ID" value="NZ_LVYD01000060.1"/>
</dbReference>
<gene>
    <name evidence="2" type="ORF">A3860_33020</name>
</gene>
<dbReference type="GO" id="GO:0016787">
    <property type="term" value="F:hydrolase activity"/>
    <property type="evidence" value="ECO:0007669"/>
    <property type="project" value="UniProtKB-KW"/>
</dbReference>
<keyword evidence="3" id="KW-1185">Reference proteome</keyword>
<keyword evidence="2" id="KW-0378">Hydrolase</keyword>
<dbReference type="AlphaFoldDB" id="A0A1V9FQS5"/>
<dbReference type="EMBL" id="LVYD01000060">
    <property type="protein sequence ID" value="OQP60637.1"/>
    <property type="molecule type" value="Genomic_DNA"/>
</dbReference>
<comment type="caution">
    <text evidence="2">The sequence shown here is derived from an EMBL/GenBank/DDBJ whole genome shotgun (WGS) entry which is preliminary data.</text>
</comment>
<evidence type="ECO:0000259" key="1">
    <source>
        <dbReference type="Pfam" id="PF00561"/>
    </source>
</evidence>
<sequence>MPSIQTCNCNFKIDSSYIASAPPRLKPDSTFPYKIDSSFQTVCGYLIVPENRKKASSKMIKLPFIVLKSKSQDKKKDPFLFTTGGPGGTSLAWINGMQRSSVIESRDCIAFEQRGTQFAIPNLRSFELDTATREAYRKNLNKDSMWLEGVKRYKKKLEKKGIDLSGYNTDETVADIIDLLKVLKIDSVNLTGVSYSGVVMLAVLQKEPSKVRSLVLDSPLPTFISIDEDEPMNFVNSIHVLSGHCEKDSLDQQRYGGLATKFENYFNSIADKKFYFPYVEKGTVDTIQIEYTKNELFDILDNTLQDPSAIKNVPFMITEMIKGNHAPYIQKKLDDIFNKNIAPSGMRMSVYCADQASYHSEEVIQQLYQLYPFLRGFHINDVYNAVCDCWKVPPISVQTRQPYYSSKPVLIGDGEMDPACSPLYMYRIKHYMPNAQCFLFINRSHGIGGTTFRQMTQMFLDHPYNRIVIPNEQIIAY</sequence>
<dbReference type="Pfam" id="PF00561">
    <property type="entry name" value="Abhydrolase_1"/>
    <property type="match status" value="1"/>
</dbReference>
<dbReference type="OrthoDB" id="613638at2"/>
<dbReference type="Proteomes" id="UP000192796">
    <property type="component" value="Unassembled WGS sequence"/>
</dbReference>
<organism evidence="2 3">
    <name type="scientific">Niastella vici</name>
    <dbReference type="NCBI Taxonomy" id="1703345"/>
    <lineage>
        <taxon>Bacteria</taxon>
        <taxon>Pseudomonadati</taxon>
        <taxon>Bacteroidota</taxon>
        <taxon>Chitinophagia</taxon>
        <taxon>Chitinophagales</taxon>
        <taxon>Chitinophagaceae</taxon>
        <taxon>Niastella</taxon>
    </lineage>
</organism>
<protein>
    <submittedName>
        <fullName evidence="2">Alpha/beta hydrolase</fullName>
    </submittedName>
</protein>
<reference evidence="2 3" key="1">
    <citation type="submission" date="2016-03" db="EMBL/GenBank/DDBJ databases">
        <title>Niastella vici sp. nov., isolated from farmland soil.</title>
        <authorList>
            <person name="Chen L."/>
            <person name="Wang D."/>
            <person name="Yang S."/>
            <person name="Wang G."/>
        </authorList>
    </citation>
    <scope>NUCLEOTIDE SEQUENCE [LARGE SCALE GENOMIC DNA]</scope>
    <source>
        <strain evidence="2 3">DJ57</strain>
    </source>
</reference>
<feature type="domain" description="AB hydrolase-1" evidence="1">
    <location>
        <begin position="78"/>
        <end position="232"/>
    </location>
</feature>
<dbReference type="SUPFAM" id="SSF53474">
    <property type="entry name" value="alpha/beta-Hydrolases"/>
    <property type="match status" value="1"/>
</dbReference>
<dbReference type="Gene3D" id="3.40.50.1820">
    <property type="entry name" value="alpha/beta hydrolase"/>
    <property type="match status" value="1"/>
</dbReference>
<accession>A0A1V9FQS5</accession>
<dbReference type="InterPro" id="IPR029058">
    <property type="entry name" value="AB_hydrolase_fold"/>
</dbReference>
<dbReference type="InterPro" id="IPR000073">
    <property type="entry name" value="AB_hydrolase_1"/>
</dbReference>